<feature type="domain" description="PA14" evidence="6">
    <location>
        <begin position="23"/>
        <end position="155"/>
    </location>
</feature>
<protein>
    <recommendedName>
        <fullName evidence="6">PA14 domain-containing protein</fullName>
    </recommendedName>
</protein>
<dbReference type="InterPro" id="IPR011658">
    <property type="entry name" value="PA14_dom"/>
</dbReference>
<dbReference type="EMBL" id="CAMPGE010005029">
    <property type="protein sequence ID" value="CAI2363878.1"/>
    <property type="molecule type" value="Genomic_DNA"/>
</dbReference>
<feature type="chain" id="PRO_5042040431" description="PA14 domain-containing protein" evidence="5">
    <location>
        <begin position="26"/>
        <end position="683"/>
    </location>
</feature>
<accession>A0AAD1UEX6</accession>
<dbReference type="GO" id="GO:0007166">
    <property type="term" value="P:cell surface receptor signaling pathway"/>
    <property type="evidence" value="ECO:0007669"/>
    <property type="project" value="TreeGrafter"/>
</dbReference>
<keyword evidence="4" id="KW-0812">Transmembrane</keyword>
<keyword evidence="8" id="KW-1185">Reference proteome</keyword>
<dbReference type="InterPro" id="IPR009030">
    <property type="entry name" value="Growth_fac_rcpt_cys_sf"/>
</dbReference>
<evidence type="ECO:0000256" key="1">
    <source>
        <dbReference type="ARBA" id="ARBA00022729"/>
    </source>
</evidence>
<gene>
    <name evidence="7" type="ORF">ECRASSUSDP1_LOCUS5218</name>
</gene>
<dbReference type="InterPro" id="IPR037524">
    <property type="entry name" value="PA14/GLEYA"/>
</dbReference>
<evidence type="ECO:0000256" key="3">
    <source>
        <dbReference type="ARBA" id="ARBA00023157"/>
    </source>
</evidence>
<dbReference type="InterPro" id="IPR011936">
    <property type="entry name" value="Myxo_disulph_rpt"/>
</dbReference>
<dbReference type="Pfam" id="PF07691">
    <property type="entry name" value="PA14"/>
    <property type="match status" value="1"/>
</dbReference>
<dbReference type="Pfam" id="PF13948">
    <property type="entry name" value="DUF4215"/>
    <property type="match status" value="3"/>
</dbReference>
<dbReference type="GO" id="GO:0006508">
    <property type="term" value="P:proteolysis"/>
    <property type="evidence" value="ECO:0007669"/>
    <property type="project" value="TreeGrafter"/>
</dbReference>
<evidence type="ECO:0000256" key="5">
    <source>
        <dbReference type="SAM" id="SignalP"/>
    </source>
</evidence>
<keyword evidence="4" id="KW-1133">Transmembrane helix</keyword>
<keyword evidence="4" id="KW-0472">Membrane</keyword>
<feature type="signal peptide" evidence="5">
    <location>
        <begin position="1"/>
        <end position="25"/>
    </location>
</feature>
<feature type="transmembrane region" description="Helical" evidence="4">
    <location>
        <begin position="412"/>
        <end position="432"/>
    </location>
</feature>
<organism evidence="7 8">
    <name type="scientific">Euplotes crassus</name>
    <dbReference type="NCBI Taxonomy" id="5936"/>
    <lineage>
        <taxon>Eukaryota</taxon>
        <taxon>Sar</taxon>
        <taxon>Alveolata</taxon>
        <taxon>Ciliophora</taxon>
        <taxon>Intramacronucleata</taxon>
        <taxon>Spirotrichea</taxon>
        <taxon>Hypotrichia</taxon>
        <taxon>Euplotida</taxon>
        <taxon>Euplotidae</taxon>
        <taxon>Moneuplotes</taxon>
    </lineage>
</organism>
<sequence>MLPFQCFKWLLSLSCINIITVNSYSRNSRSYQYNGVSEASYRFSDINFYFAAGDNITPGHVDAAARFSGKLTAFKTGAYTLSLVQDNGSTLRINGVALINKFRLDWYGTDYVTYNFNAFETYEVQIDWVDFSGPGGIKLGWDSGSGDMFIPPENYAVANDIGSSPLQISVSCPEGYEQVSSTTDQCRSICGDGLLVGPEVCDDNNTADGDGCKSDCTAVETRWVCSGGSATTQSICKECTQGFYQNSPSHPTTCVTECGDGYKVGAEVCDDGNTSDADGCKSDCTEIEENYVCFGGSPNNKDTCELCAPGFTPDANKETCIPVCGDGILADSEACDDGNTIEGDGCAPSCDAIEVGWSCEQNNPTICKRDYKSVLFTDEEKAIQGSTFSFIVILVGFSIICRSINQPGGNSALSFMNQIQLLILFVLLEIHLPLRVINFLRSLSVILVNLNISWSFFIAFREIIDWFDFPQNRADFEMININSGSTLLNLNTLISLIIVFMIFHLSVAIFVNCNKESEKCWARLAKYIKKCFTFKVYFVLIFETFIIMCLCSFSEIDAFTTDGSGSQKRSFAFSVICLVIILAIQLLVISVWVCATISPSDSNRMLFIELFDGLKTSKLARLQPLLFLLRRAILCLMIASKRACSSFSNERCQQASTTDLILNYKYLTLRNCLSHQTIPKGIR</sequence>
<dbReference type="InterPro" id="IPR043543">
    <property type="entry name" value="PAPPA/PAPPA2"/>
</dbReference>
<dbReference type="GO" id="GO:0004222">
    <property type="term" value="F:metalloendopeptidase activity"/>
    <property type="evidence" value="ECO:0007669"/>
    <property type="project" value="TreeGrafter"/>
</dbReference>
<feature type="transmembrane region" description="Helical" evidence="4">
    <location>
        <begin position="571"/>
        <end position="598"/>
    </location>
</feature>
<dbReference type="SUPFAM" id="SSF56988">
    <property type="entry name" value="Anthrax protective antigen"/>
    <property type="match status" value="1"/>
</dbReference>
<dbReference type="SUPFAM" id="SSF57184">
    <property type="entry name" value="Growth factor receptor domain"/>
    <property type="match status" value="1"/>
</dbReference>
<dbReference type="Gene3D" id="3.90.182.10">
    <property type="entry name" value="Toxin - Anthrax Protective Antigen,domain 1"/>
    <property type="match status" value="1"/>
</dbReference>
<evidence type="ECO:0000313" key="8">
    <source>
        <dbReference type="Proteomes" id="UP001295684"/>
    </source>
</evidence>
<dbReference type="PROSITE" id="PS51820">
    <property type="entry name" value="PA14"/>
    <property type="match status" value="1"/>
</dbReference>
<dbReference type="GO" id="GO:0005615">
    <property type="term" value="C:extracellular space"/>
    <property type="evidence" value="ECO:0007669"/>
    <property type="project" value="TreeGrafter"/>
</dbReference>
<evidence type="ECO:0000259" key="6">
    <source>
        <dbReference type="PROSITE" id="PS51820"/>
    </source>
</evidence>
<comment type="caution">
    <text evidence="7">The sequence shown here is derived from an EMBL/GenBank/DDBJ whole genome shotgun (WGS) entry which is preliminary data.</text>
</comment>
<dbReference type="PANTHER" id="PTHR46130:SF3">
    <property type="entry name" value="CHROMOSOME UNDETERMINED SCAFFOLD_33, WHOLE GENOME SHOTGUN SEQUENCE"/>
    <property type="match status" value="1"/>
</dbReference>
<reference evidence="7" key="1">
    <citation type="submission" date="2023-07" db="EMBL/GenBank/DDBJ databases">
        <authorList>
            <consortium name="AG Swart"/>
            <person name="Singh M."/>
            <person name="Singh A."/>
            <person name="Seah K."/>
            <person name="Emmerich C."/>
        </authorList>
    </citation>
    <scope>NUCLEOTIDE SEQUENCE</scope>
    <source>
        <strain evidence="7">DP1</strain>
    </source>
</reference>
<feature type="transmembrane region" description="Helical" evidence="4">
    <location>
        <begin position="493"/>
        <end position="513"/>
    </location>
</feature>
<dbReference type="AlphaFoldDB" id="A0AAD1UEX6"/>
<name>A0AAD1UEX6_EUPCR</name>
<proteinExistence type="predicted"/>
<evidence type="ECO:0000313" key="7">
    <source>
        <dbReference type="EMBL" id="CAI2363878.1"/>
    </source>
</evidence>
<dbReference type="PANTHER" id="PTHR46130">
    <property type="entry name" value="LAMGL DOMAIN-CONTAINING PROTEIN"/>
    <property type="match status" value="1"/>
</dbReference>
<dbReference type="Proteomes" id="UP001295684">
    <property type="component" value="Unassembled WGS sequence"/>
</dbReference>
<keyword evidence="3" id="KW-1015">Disulfide bond</keyword>
<keyword evidence="2" id="KW-0677">Repeat</keyword>
<feature type="transmembrane region" description="Helical" evidence="4">
    <location>
        <begin position="382"/>
        <end position="400"/>
    </location>
</feature>
<evidence type="ECO:0000256" key="2">
    <source>
        <dbReference type="ARBA" id="ARBA00022737"/>
    </source>
</evidence>
<dbReference type="NCBIfam" id="TIGR02232">
    <property type="entry name" value="myxo_disulf_rpt"/>
    <property type="match status" value="3"/>
</dbReference>
<feature type="transmembrane region" description="Helical" evidence="4">
    <location>
        <begin position="534"/>
        <end position="556"/>
    </location>
</feature>
<evidence type="ECO:0000256" key="4">
    <source>
        <dbReference type="SAM" id="Phobius"/>
    </source>
</evidence>
<keyword evidence="1 5" id="KW-0732">Signal</keyword>